<evidence type="ECO:0008006" key="4">
    <source>
        <dbReference type="Google" id="ProtNLM"/>
    </source>
</evidence>
<organism evidence="2 3">
    <name type="scientific">Photobacterium galatheae</name>
    <dbReference type="NCBI Taxonomy" id="1654360"/>
    <lineage>
        <taxon>Bacteria</taxon>
        <taxon>Pseudomonadati</taxon>
        <taxon>Pseudomonadota</taxon>
        <taxon>Gammaproteobacteria</taxon>
        <taxon>Vibrionales</taxon>
        <taxon>Vibrionaceae</taxon>
        <taxon>Photobacterium</taxon>
    </lineage>
</organism>
<dbReference type="EMBL" id="JMIB01000028">
    <property type="protein sequence ID" value="KDM90711.1"/>
    <property type="molecule type" value="Genomic_DNA"/>
</dbReference>
<gene>
    <name evidence="2" type="ORF">EA58_15080</name>
</gene>
<keyword evidence="1" id="KW-1133">Transmembrane helix</keyword>
<evidence type="ECO:0000256" key="1">
    <source>
        <dbReference type="SAM" id="Phobius"/>
    </source>
</evidence>
<name>A0A066RNQ5_9GAMM</name>
<keyword evidence="1" id="KW-0812">Transmembrane</keyword>
<dbReference type="OrthoDB" id="283083at2"/>
<keyword evidence="3" id="KW-1185">Reference proteome</keyword>
<feature type="transmembrane region" description="Helical" evidence="1">
    <location>
        <begin position="27"/>
        <end position="47"/>
    </location>
</feature>
<dbReference type="AlphaFoldDB" id="A0A066RNQ5"/>
<keyword evidence="1" id="KW-0472">Membrane</keyword>
<evidence type="ECO:0000313" key="3">
    <source>
        <dbReference type="Proteomes" id="UP000027192"/>
    </source>
</evidence>
<reference evidence="2 3" key="1">
    <citation type="submission" date="2014-04" db="EMBL/GenBank/DDBJ databases">
        <title>Draft genome sequence of Photobacterium halotolerans S2753: a solonamide, ngercheumicin and holomycin producer.</title>
        <authorList>
            <person name="Machado H.R."/>
            <person name="Gram L."/>
        </authorList>
    </citation>
    <scope>NUCLEOTIDE SEQUENCE [LARGE SCALE GENOMIC DNA]</scope>
    <source>
        <strain evidence="2 3">S2753</strain>
    </source>
</reference>
<evidence type="ECO:0000313" key="2">
    <source>
        <dbReference type="EMBL" id="KDM90711.1"/>
    </source>
</evidence>
<protein>
    <recommendedName>
        <fullName evidence="4">DUF4381 domain-containing protein</fullName>
    </recommendedName>
</protein>
<sequence>MTQTQTHPLQLADLHLPSPPDLWPLAWGWWVSALVFILSATLIYFIMRQIQHKRRQQSAKKLALIRLKQAGSVSEINTLLRQTALTYFPRSQVAGLNGNAWLAFLDHQLPEQYQGFTAFSDTWTHAMYAPHVQDDMLNRCRSQAVLWVRHMNLPQHSPSDQTSHKGVRHV</sequence>
<dbReference type="STRING" id="1654360.EA58_15080"/>
<proteinExistence type="predicted"/>
<dbReference type="InterPro" id="IPR025489">
    <property type="entry name" value="DUF4381"/>
</dbReference>
<dbReference type="RefSeq" id="WP_051642118.1">
    <property type="nucleotide sequence ID" value="NZ_JAGSGC010000007.1"/>
</dbReference>
<accession>A0A066RNQ5</accession>
<comment type="caution">
    <text evidence="2">The sequence shown here is derived from an EMBL/GenBank/DDBJ whole genome shotgun (WGS) entry which is preliminary data.</text>
</comment>
<dbReference type="Proteomes" id="UP000027192">
    <property type="component" value="Unassembled WGS sequence"/>
</dbReference>
<dbReference type="Pfam" id="PF14316">
    <property type="entry name" value="DUF4381"/>
    <property type="match status" value="1"/>
</dbReference>